<evidence type="ECO:0000313" key="1">
    <source>
        <dbReference type="EMBL" id="MFE8702239.1"/>
    </source>
</evidence>
<dbReference type="Proteomes" id="UP001601059">
    <property type="component" value="Unassembled WGS sequence"/>
</dbReference>
<dbReference type="EMBL" id="JBIACK010000008">
    <property type="protein sequence ID" value="MFE8702239.1"/>
    <property type="molecule type" value="Genomic_DNA"/>
</dbReference>
<protein>
    <submittedName>
        <fullName evidence="1">Heptaprenyl diphosphate synthase component 1</fullName>
    </submittedName>
</protein>
<name>A0ABW6KDC3_9BACI</name>
<proteinExistence type="predicted"/>
<organism evidence="1 2">
    <name type="scientific">Cytobacillus spartinae</name>
    <dbReference type="NCBI Taxonomy" id="3299023"/>
    <lineage>
        <taxon>Bacteria</taxon>
        <taxon>Bacillati</taxon>
        <taxon>Bacillota</taxon>
        <taxon>Bacilli</taxon>
        <taxon>Bacillales</taxon>
        <taxon>Bacillaceae</taxon>
        <taxon>Cytobacillus</taxon>
    </lineage>
</organism>
<accession>A0ABW6KDC3</accession>
<gene>
    <name evidence="1" type="ORF">ACFYKX_16705</name>
</gene>
<dbReference type="Gene3D" id="1.20.120.1450">
    <property type="match status" value="1"/>
</dbReference>
<dbReference type="Pfam" id="PF07307">
    <property type="entry name" value="HEPPP_synt_1"/>
    <property type="match status" value="1"/>
</dbReference>
<evidence type="ECO:0000313" key="2">
    <source>
        <dbReference type="Proteomes" id="UP001601059"/>
    </source>
</evidence>
<comment type="caution">
    <text evidence="1">The sequence shown here is derived from an EMBL/GenBank/DDBJ whole genome shotgun (WGS) entry which is preliminary data.</text>
</comment>
<sequence length="275" mass="32023">MIILQDIQKKLANVREIVEGRINHPYLFQHIQAPIIDEDKLLFLVSILNQLDLSKDKTEAYIISTMLIQIALDTHDHVRNTVTEDETQKSQQLTVLAGDYYSGLYYKILAESEDIDLIRILSEGTKNINDHKISFYQQDAKDLSNLMESLKTIESNLLEKLTSFFQVKYWDDVVVNFLLIKRLLSEREMYLNMGTSNLFEALMRLTFPKHNRTLKELSIEQKNYLVIVCDRYIDFSRDLLNRAKSKIPFLNELVDERISKLLGQTPVAKTFAEEG</sequence>
<keyword evidence="2" id="KW-1185">Reference proteome</keyword>
<reference evidence="1 2" key="1">
    <citation type="submission" date="2024-08" db="EMBL/GenBank/DDBJ databases">
        <title>Two novel Cytobacillus novel species.</title>
        <authorList>
            <person name="Liu G."/>
        </authorList>
    </citation>
    <scope>NUCLEOTIDE SEQUENCE [LARGE SCALE GENOMIC DNA]</scope>
    <source>
        <strain evidence="1 2">FJAT-54145</strain>
    </source>
</reference>
<dbReference type="InterPro" id="IPR009920">
    <property type="entry name" value="HEPPP_synth_su1"/>
</dbReference>
<dbReference type="RefSeq" id="WP_389362197.1">
    <property type="nucleotide sequence ID" value="NZ_JBIACK010000008.1"/>
</dbReference>